<sequence length="302" mass="34965">MQIILINHMSFYLYVPFYIFGLCTIHVMLLLYPTVCFIHTPVMPPRNCTIINIFILCIITVVTIHFIFAHSIFTGPAEVTVFCIRAPELAIPFRRPTHLHRIICGKRYVHYYVRHQNSYKNIQAKKDMQSCGGLHSHSCVLFANIPYVGNGTYHTKTSMFVILNVNVSILLYLHYLIKPIILCGICTAHVVQAAYPTVCTVPTSFIIPGNPTYLYVFIFFVARMFFKNLIFANPMSTIPAEVTRFCIRAPILKLFLWRSPGHWYLFCPWKGLALYVRLHVRQYQKEYNHLHGCNVYVATYGL</sequence>
<keyword evidence="1" id="KW-0812">Transmembrane</keyword>
<feature type="transmembrane region" description="Helical" evidence="1">
    <location>
        <begin position="213"/>
        <end position="231"/>
    </location>
</feature>
<feature type="transmembrane region" description="Helical" evidence="1">
    <location>
        <begin position="50"/>
        <end position="73"/>
    </location>
</feature>
<keyword evidence="1" id="KW-1133">Transmembrane helix</keyword>
<organismHost>
    <name type="scientific">Potamochoerus larvatus</name>
    <name type="common">Bushpig</name>
    <dbReference type="NCBI Taxonomy" id="273792"/>
</organismHost>
<proteinExistence type="predicted"/>
<organismHost>
    <name type="scientific">Ornithodoros</name>
    <name type="common">relapsing fever ticks</name>
    <dbReference type="NCBI Taxonomy" id="6937"/>
</organismHost>
<evidence type="ECO:0000256" key="1">
    <source>
        <dbReference type="SAM" id="Phobius"/>
    </source>
</evidence>
<organism evidence="2 3">
    <name type="scientific">African swine fever virus</name>
    <name type="common">ASFV</name>
    <dbReference type="NCBI Taxonomy" id="10497"/>
    <lineage>
        <taxon>Viruses</taxon>
        <taxon>Varidnaviria</taxon>
        <taxon>Bamfordvirae</taxon>
        <taxon>Nucleocytoviricota</taxon>
        <taxon>Pokkesviricetes</taxon>
        <taxon>Asfuvirales</taxon>
        <taxon>Asfarviridae</taxon>
        <taxon>Asfivirus</taxon>
        <taxon>Asfivirus haemorrhagiae</taxon>
    </lineage>
</organism>
<dbReference type="Proteomes" id="UP000422855">
    <property type="component" value="Segment"/>
</dbReference>
<organismHost>
    <name type="scientific">Phacochoerus aethiopicus</name>
    <name type="common">Warthog</name>
    <dbReference type="NCBI Taxonomy" id="85517"/>
</organismHost>
<accession>A0A894KTT6</accession>
<feature type="transmembrane region" description="Helical" evidence="1">
    <location>
        <begin position="17"/>
        <end position="38"/>
    </location>
</feature>
<gene>
    <name evidence="2" type="ORF">110_9L</name>
</gene>
<evidence type="ECO:0000313" key="3">
    <source>
        <dbReference type="Proteomes" id="UP000422855"/>
    </source>
</evidence>
<organismHost>
    <name type="scientific">Phacochoerus africanus</name>
    <name type="common">Warthog</name>
    <dbReference type="NCBI Taxonomy" id="41426"/>
</organismHost>
<dbReference type="EMBL" id="MN336500">
    <property type="protein sequence ID" value="QRW44620.1"/>
    <property type="molecule type" value="Genomic_DNA"/>
</dbReference>
<reference evidence="2 3" key="1">
    <citation type="submission" date="2019-08" db="EMBL/GenBank/DDBJ databases">
        <authorList>
            <person name="Ndlovu S.S."/>
            <person name="Malesa R."/>
        </authorList>
    </citation>
    <scope>NUCLEOTIDE SEQUENCE [LARGE SCALE GENOMIC DNA]</scope>
    <source>
        <strain evidence="2">RSA_2_2008</strain>
    </source>
</reference>
<keyword evidence="1" id="KW-0472">Membrane</keyword>
<protein>
    <submittedName>
        <fullName evidence="2">p110 9L</fullName>
    </submittedName>
</protein>
<evidence type="ECO:0000313" key="2">
    <source>
        <dbReference type="EMBL" id="QRW44620.1"/>
    </source>
</evidence>
<feature type="transmembrane region" description="Helical" evidence="1">
    <location>
        <begin position="180"/>
        <end position="207"/>
    </location>
</feature>
<name>A0A894KTT6_ASF</name>
<organismHost>
    <name type="scientific">Ornithodoros moubata</name>
    <name type="common">Soft tick</name>
    <name type="synonym">Argasid tick</name>
    <dbReference type="NCBI Taxonomy" id="6938"/>
</organismHost>
<organismHost>
    <name type="scientific">Sus scrofa</name>
    <name type="common">Pig</name>
    <dbReference type="NCBI Taxonomy" id="9823"/>
</organismHost>